<evidence type="ECO:0008006" key="3">
    <source>
        <dbReference type="Google" id="ProtNLM"/>
    </source>
</evidence>
<dbReference type="Proteomes" id="UP001500166">
    <property type="component" value="Unassembled WGS sequence"/>
</dbReference>
<dbReference type="Gene3D" id="1.10.4080.10">
    <property type="entry name" value="ADP-ribosylation/Crystallin J1"/>
    <property type="match status" value="1"/>
</dbReference>
<accession>A0ABN2XD46</accession>
<organism evidence="1 2">
    <name type="scientific">Kocuria atrinae</name>
    <dbReference type="NCBI Taxonomy" id="592377"/>
    <lineage>
        <taxon>Bacteria</taxon>
        <taxon>Bacillati</taxon>
        <taxon>Actinomycetota</taxon>
        <taxon>Actinomycetes</taxon>
        <taxon>Micrococcales</taxon>
        <taxon>Micrococcaceae</taxon>
        <taxon>Kocuria</taxon>
    </lineage>
</organism>
<gene>
    <name evidence="1" type="ORF">GCM10009824_02360</name>
</gene>
<reference evidence="1 2" key="1">
    <citation type="journal article" date="2019" name="Int. J. Syst. Evol. Microbiol.">
        <title>The Global Catalogue of Microorganisms (GCM) 10K type strain sequencing project: providing services to taxonomists for standard genome sequencing and annotation.</title>
        <authorList>
            <consortium name="The Broad Institute Genomics Platform"/>
            <consortium name="The Broad Institute Genome Sequencing Center for Infectious Disease"/>
            <person name="Wu L."/>
            <person name="Ma J."/>
        </authorList>
    </citation>
    <scope>NUCLEOTIDE SEQUENCE [LARGE SCALE GENOMIC DNA]</scope>
    <source>
        <strain evidence="1 2">JCM 15914</strain>
    </source>
</reference>
<sequence length="346" mass="35525">MSDSSPSQLLSPDHGISTAAETYRDTVRAVFGSLDVATLAGGAGPGEAVQLAARAADALNEVAEWANDGLSADPTACAWLSYLRWARASGARPPANSPVPPTREFDDDFPVLSSQATPTGDSFTALATGEFGEVARPIDPATNGPEVLTRSIPYGLIPNFGWKALVPIVVDSAAITHGDPEAQTAAAATALAVHASARARETASSFQDVLAAVIDVSTGMTRPAPQTHALLRMVPQVTDPAALASDDGAFSRAVADGTTASSALALGLASVLVAQAQNDGPEDSQGLMSRALNMVKTHSADSAPARSVAAAVIAARWGTSALPSGDTVLRGELETLAHQWLKRWCP</sequence>
<evidence type="ECO:0000313" key="1">
    <source>
        <dbReference type="EMBL" id="GAA2108848.1"/>
    </source>
</evidence>
<comment type="caution">
    <text evidence="1">The sequence shown here is derived from an EMBL/GenBank/DDBJ whole genome shotgun (WGS) entry which is preliminary data.</text>
</comment>
<proteinExistence type="predicted"/>
<name>A0ABN2XD46_9MICC</name>
<dbReference type="InterPro" id="IPR036705">
    <property type="entry name" value="Ribosyl_crysJ1_sf"/>
</dbReference>
<protein>
    <recommendedName>
        <fullName evidence="3">ADP-ribosylglycohydrolase</fullName>
    </recommendedName>
</protein>
<dbReference type="RefSeq" id="WP_344223240.1">
    <property type="nucleotide sequence ID" value="NZ_BAAAQA010000002.1"/>
</dbReference>
<dbReference type="EMBL" id="BAAAQA010000002">
    <property type="protein sequence ID" value="GAA2108848.1"/>
    <property type="molecule type" value="Genomic_DNA"/>
</dbReference>
<dbReference type="InterPro" id="IPR005502">
    <property type="entry name" value="Ribosyl_crysJ1"/>
</dbReference>
<evidence type="ECO:0000313" key="2">
    <source>
        <dbReference type="Proteomes" id="UP001500166"/>
    </source>
</evidence>
<dbReference type="Pfam" id="PF03747">
    <property type="entry name" value="ADP_ribosyl_GH"/>
    <property type="match status" value="1"/>
</dbReference>
<dbReference type="SUPFAM" id="SSF101478">
    <property type="entry name" value="ADP-ribosylglycohydrolase"/>
    <property type="match status" value="1"/>
</dbReference>
<keyword evidence="2" id="KW-1185">Reference proteome</keyword>